<dbReference type="InterPro" id="IPR050398">
    <property type="entry name" value="HssS/ArlS-like"/>
</dbReference>
<feature type="transmembrane region" description="Helical" evidence="14">
    <location>
        <begin position="172"/>
        <end position="198"/>
    </location>
</feature>
<keyword evidence="9 17" id="KW-0418">Kinase</keyword>
<organism evidence="17 18">
    <name type="scientific">Ruminiclostridium sufflavum DSM 19573</name>
    <dbReference type="NCBI Taxonomy" id="1121337"/>
    <lineage>
        <taxon>Bacteria</taxon>
        <taxon>Bacillati</taxon>
        <taxon>Bacillota</taxon>
        <taxon>Clostridia</taxon>
        <taxon>Eubacteriales</taxon>
        <taxon>Oscillospiraceae</taxon>
        <taxon>Ruminiclostridium</taxon>
    </lineage>
</organism>
<comment type="caution">
    <text evidence="17">The sequence shown here is derived from an EMBL/GenBank/DDBJ whole genome shotgun (WGS) entry which is preliminary data.</text>
</comment>
<dbReference type="FunFam" id="3.30.565.10:FF:000006">
    <property type="entry name" value="Sensor histidine kinase WalK"/>
    <property type="match status" value="1"/>
</dbReference>
<proteinExistence type="predicted"/>
<dbReference type="EC" id="2.7.13.3" evidence="3"/>
<feature type="transmembrane region" description="Helical" evidence="14">
    <location>
        <begin position="20"/>
        <end position="42"/>
    </location>
</feature>
<dbReference type="InterPro" id="IPR036097">
    <property type="entry name" value="HisK_dim/P_sf"/>
</dbReference>
<dbReference type="GO" id="GO:0000155">
    <property type="term" value="F:phosphorelay sensor kinase activity"/>
    <property type="evidence" value="ECO:0007669"/>
    <property type="project" value="InterPro"/>
</dbReference>
<dbReference type="PANTHER" id="PTHR45528:SF1">
    <property type="entry name" value="SENSOR HISTIDINE KINASE CPXA"/>
    <property type="match status" value="1"/>
</dbReference>
<dbReference type="Gene3D" id="6.10.340.10">
    <property type="match status" value="1"/>
</dbReference>
<evidence type="ECO:0000259" key="15">
    <source>
        <dbReference type="PROSITE" id="PS50109"/>
    </source>
</evidence>
<keyword evidence="4" id="KW-1003">Cell membrane</keyword>
<dbReference type="PANTHER" id="PTHR45528">
    <property type="entry name" value="SENSOR HISTIDINE KINASE CPXA"/>
    <property type="match status" value="1"/>
</dbReference>
<dbReference type="InterPro" id="IPR003594">
    <property type="entry name" value="HATPase_dom"/>
</dbReference>
<evidence type="ECO:0000256" key="3">
    <source>
        <dbReference type="ARBA" id="ARBA00012438"/>
    </source>
</evidence>
<evidence type="ECO:0000256" key="8">
    <source>
        <dbReference type="ARBA" id="ARBA00022741"/>
    </source>
</evidence>
<dbReference type="Pfam" id="PF02518">
    <property type="entry name" value="HATPase_c"/>
    <property type="match status" value="1"/>
</dbReference>
<dbReference type="FunFam" id="1.10.287.130:FF:000001">
    <property type="entry name" value="Two-component sensor histidine kinase"/>
    <property type="match status" value="1"/>
</dbReference>
<evidence type="ECO:0000259" key="16">
    <source>
        <dbReference type="PROSITE" id="PS50885"/>
    </source>
</evidence>
<evidence type="ECO:0000256" key="14">
    <source>
        <dbReference type="SAM" id="Phobius"/>
    </source>
</evidence>
<dbReference type="GO" id="GO:0005886">
    <property type="term" value="C:plasma membrane"/>
    <property type="evidence" value="ECO:0007669"/>
    <property type="project" value="UniProtKB-SubCell"/>
</dbReference>
<keyword evidence="5" id="KW-0597">Phosphoprotein</keyword>
<dbReference type="RefSeq" id="WP_110463032.1">
    <property type="nucleotide sequence ID" value="NZ_QKMR01000021.1"/>
</dbReference>
<keyword evidence="18" id="KW-1185">Reference proteome</keyword>
<keyword evidence="11 14" id="KW-1133">Transmembrane helix</keyword>
<dbReference type="CDD" id="cd00075">
    <property type="entry name" value="HATPase"/>
    <property type="match status" value="1"/>
</dbReference>
<dbReference type="PROSITE" id="PS50109">
    <property type="entry name" value="HIS_KIN"/>
    <property type="match status" value="1"/>
</dbReference>
<dbReference type="SUPFAM" id="SSF158472">
    <property type="entry name" value="HAMP domain-like"/>
    <property type="match status" value="1"/>
</dbReference>
<evidence type="ECO:0000256" key="11">
    <source>
        <dbReference type="ARBA" id="ARBA00022989"/>
    </source>
</evidence>
<keyword evidence="8" id="KW-0547">Nucleotide-binding</keyword>
<reference evidence="17 18" key="1">
    <citation type="submission" date="2018-06" db="EMBL/GenBank/DDBJ databases">
        <title>Genomic Encyclopedia of Type Strains, Phase I: the one thousand microbial genomes (KMG-I) project.</title>
        <authorList>
            <person name="Kyrpides N."/>
        </authorList>
    </citation>
    <scope>NUCLEOTIDE SEQUENCE [LARGE SCALE GENOMIC DNA]</scope>
    <source>
        <strain evidence="17 18">DSM 19573</strain>
    </source>
</reference>
<keyword evidence="7 14" id="KW-0812">Transmembrane</keyword>
<dbReference type="CDD" id="cd00082">
    <property type="entry name" value="HisKA"/>
    <property type="match status" value="1"/>
</dbReference>
<feature type="domain" description="Histidine kinase" evidence="15">
    <location>
        <begin position="260"/>
        <end position="473"/>
    </location>
</feature>
<dbReference type="OrthoDB" id="9813151at2"/>
<evidence type="ECO:0000256" key="7">
    <source>
        <dbReference type="ARBA" id="ARBA00022692"/>
    </source>
</evidence>
<dbReference type="InterPro" id="IPR036890">
    <property type="entry name" value="HATPase_C_sf"/>
</dbReference>
<dbReference type="InterPro" id="IPR003660">
    <property type="entry name" value="HAMP_dom"/>
</dbReference>
<dbReference type="SUPFAM" id="SSF55874">
    <property type="entry name" value="ATPase domain of HSP90 chaperone/DNA topoisomerase II/histidine kinase"/>
    <property type="match status" value="1"/>
</dbReference>
<evidence type="ECO:0000256" key="4">
    <source>
        <dbReference type="ARBA" id="ARBA00022475"/>
    </source>
</evidence>
<dbReference type="Gene3D" id="1.10.287.130">
    <property type="match status" value="1"/>
</dbReference>
<dbReference type="InterPro" id="IPR004358">
    <property type="entry name" value="Sig_transdc_His_kin-like_C"/>
</dbReference>
<evidence type="ECO:0000256" key="10">
    <source>
        <dbReference type="ARBA" id="ARBA00022840"/>
    </source>
</evidence>
<gene>
    <name evidence="17" type="ORF">LY28_03061</name>
</gene>
<evidence type="ECO:0000256" key="9">
    <source>
        <dbReference type="ARBA" id="ARBA00022777"/>
    </source>
</evidence>
<comment type="subcellular location">
    <subcellularLocation>
        <location evidence="2">Cell membrane</location>
        <topology evidence="2">Multi-pass membrane protein</topology>
    </subcellularLocation>
</comment>
<keyword evidence="12" id="KW-0902">Two-component regulatory system</keyword>
<keyword evidence="13 14" id="KW-0472">Membrane</keyword>
<dbReference type="SMART" id="SM00304">
    <property type="entry name" value="HAMP"/>
    <property type="match status" value="1"/>
</dbReference>
<keyword evidence="6" id="KW-0808">Transferase</keyword>
<evidence type="ECO:0000313" key="17">
    <source>
        <dbReference type="EMBL" id="PYG85907.1"/>
    </source>
</evidence>
<dbReference type="Pfam" id="PF00672">
    <property type="entry name" value="HAMP"/>
    <property type="match status" value="1"/>
</dbReference>
<evidence type="ECO:0000256" key="1">
    <source>
        <dbReference type="ARBA" id="ARBA00000085"/>
    </source>
</evidence>
<sequence>MIFTKRNKENAPPKSIRTRLISNFIIVILISVLVFEAMLMYFTRFYFYNNVESILTNQIRTTADFYTQYYSNVPLDINIVDNAEIFWKQTKAEVQIVKFSGEVILDSEGIIHKDLLKSDDFKDALKNKKGVWKGIRESSGERIMAVSYQLKSDTGAVGVLRFVTSLDEIDSIIMYISLIFICIGVFVILIAVIMSILLAHSIVQPLKSVMGAAELMASGDLKVRVHKDRNDEIGKLADTLNYMAKEILNRDNVKNDFISMVSHELRTPLTSIKGWADTIIDDGFNDKEILNDGMNIITKECGRLAKMVEDLLDFSRFISGKDELKKERTDISAIVDYVKKQMSKRAAKEKISFSAVYDNLPAIFLDRDKIKQVLINLIGNSLQFTQPGGKVLLRVFEEKNSLVFQVEDNGCGISDEELPMVREKFFKGKNSKSQTGLGLAICDEIIRMHNGSLSIKSELNEGTVVEVRLPYDRGEYETKI</sequence>
<comment type="catalytic activity">
    <reaction evidence="1">
        <text>ATP + protein L-histidine = ADP + protein N-phospho-L-histidine.</text>
        <dbReference type="EC" id="2.7.13.3"/>
    </reaction>
</comment>
<dbReference type="SMART" id="SM00388">
    <property type="entry name" value="HisKA"/>
    <property type="match status" value="1"/>
</dbReference>
<dbReference type="Pfam" id="PF00512">
    <property type="entry name" value="HisKA"/>
    <property type="match status" value="1"/>
</dbReference>
<evidence type="ECO:0000256" key="12">
    <source>
        <dbReference type="ARBA" id="ARBA00023012"/>
    </source>
</evidence>
<dbReference type="GO" id="GO:0005524">
    <property type="term" value="F:ATP binding"/>
    <property type="evidence" value="ECO:0007669"/>
    <property type="project" value="UniProtKB-KW"/>
</dbReference>
<dbReference type="PROSITE" id="PS50885">
    <property type="entry name" value="HAMP"/>
    <property type="match status" value="1"/>
</dbReference>
<dbReference type="SUPFAM" id="SSF47384">
    <property type="entry name" value="Homodimeric domain of signal transducing histidine kinase"/>
    <property type="match status" value="1"/>
</dbReference>
<dbReference type="InterPro" id="IPR005467">
    <property type="entry name" value="His_kinase_dom"/>
</dbReference>
<name>A0A318XKI3_9FIRM</name>
<dbReference type="Gene3D" id="3.30.565.10">
    <property type="entry name" value="Histidine kinase-like ATPase, C-terminal domain"/>
    <property type="match status" value="1"/>
</dbReference>
<dbReference type="InterPro" id="IPR003661">
    <property type="entry name" value="HisK_dim/P_dom"/>
</dbReference>
<dbReference type="AlphaFoldDB" id="A0A318XKI3"/>
<dbReference type="SMART" id="SM00387">
    <property type="entry name" value="HATPase_c"/>
    <property type="match status" value="1"/>
</dbReference>
<protein>
    <recommendedName>
        <fullName evidence="3">histidine kinase</fullName>
        <ecNumber evidence="3">2.7.13.3</ecNumber>
    </recommendedName>
</protein>
<evidence type="ECO:0000313" key="18">
    <source>
        <dbReference type="Proteomes" id="UP000248132"/>
    </source>
</evidence>
<feature type="domain" description="HAMP" evidence="16">
    <location>
        <begin position="200"/>
        <end position="252"/>
    </location>
</feature>
<accession>A0A318XKI3</accession>
<dbReference type="EMBL" id="QKMR01000021">
    <property type="protein sequence ID" value="PYG85907.1"/>
    <property type="molecule type" value="Genomic_DNA"/>
</dbReference>
<dbReference type="PRINTS" id="PR00344">
    <property type="entry name" value="BCTRLSENSOR"/>
</dbReference>
<evidence type="ECO:0000256" key="5">
    <source>
        <dbReference type="ARBA" id="ARBA00022553"/>
    </source>
</evidence>
<dbReference type="CDD" id="cd06225">
    <property type="entry name" value="HAMP"/>
    <property type="match status" value="1"/>
</dbReference>
<evidence type="ECO:0000256" key="2">
    <source>
        <dbReference type="ARBA" id="ARBA00004651"/>
    </source>
</evidence>
<keyword evidence="10" id="KW-0067">ATP-binding</keyword>
<dbReference type="Proteomes" id="UP000248132">
    <property type="component" value="Unassembled WGS sequence"/>
</dbReference>
<evidence type="ECO:0000256" key="6">
    <source>
        <dbReference type="ARBA" id="ARBA00022679"/>
    </source>
</evidence>
<evidence type="ECO:0000256" key="13">
    <source>
        <dbReference type="ARBA" id="ARBA00023136"/>
    </source>
</evidence>